<dbReference type="STRING" id="31234.E3MWA7"/>
<proteinExistence type="predicted"/>
<dbReference type="PANTHER" id="PTHR46178">
    <property type="entry name" value="SEVEN TM RECEPTOR"/>
    <property type="match status" value="1"/>
</dbReference>
<sequence>MKTYFQYSSVFTKIGFGAGFITNIFLIYLTVFHVKKIVGTYKTIVISFAIMGIVFAGWELVSRPFMHNYDKALVYFSLADGLPQFFQFSIAFYAMIYMSILSFIAVQFVYRYLALFHLKIAQKFDGNGVFGWLGYPIIPGMIYGSSFYLYCQPDADSDDFVRQEMLSNYELAIGEVPRFVIVSYNADGTLRWKNMCFLVQGVAVIGLHYLVIIYFGLQMHFNMKSKLKDYSSTYRRLQNQFFRALVVQTMAPTIMFVIPAGCILLGPLFSPIFGIHLSLQTGWLCSVFSLYPPIDSIAFMMIVTEYKKVIKDSKLAKNRDFQTQNFSKIVIFRLKICQES</sequence>
<keyword evidence="1" id="KW-0472">Membrane</keyword>
<evidence type="ECO:0000313" key="3">
    <source>
        <dbReference type="Proteomes" id="UP000008281"/>
    </source>
</evidence>
<feature type="transmembrane region" description="Helical" evidence="1">
    <location>
        <begin position="85"/>
        <end position="110"/>
    </location>
</feature>
<dbReference type="AlphaFoldDB" id="E3MWA7"/>
<dbReference type="InParanoid" id="E3MWA7"/>
<evidence type="ECO:0000313" key="2">
    <source>
        <dbReference type="EMBL" id="EFP10541.1"/>
    </source>
</evidence>
<organism evidence="3">
    <name type="scientific">Caenorhabditis remanei</name>
    <name type="common">Caenorhabditis vulgaris</name>
    <dbReference type="NCBI Taxonomy" id="31234"/>
    <lineage>
        <taxon>Eukaryota</taxon>
        <taxon>Metazoa</taxon>
        <taxon>Ecdysozoa</taxon>
        <taxon>Nematoda</taxon>
        <taxon>Chromadorea</taxon>
        <taxon>Rhabditida</taxon>
        <taxon>Rhabditina</taxon>
        <taxon>Rhabditomorpha</taxon>
        <taxon>Rhabditoidea</taxon>
        <taxon>Rhabditidae</taxon>
        <taxon>Peloderinae</taxon>
        <taxon>Caenorhabditis</taxon>
    </lineage>
</organism>
<dbReference type="OMA" id="MAPTIMF"/>
<evidence type="ECO:0008006" key="4">
    <source>
        <dbReference type="Google" id="ProtNLM"/>
    </source>
</evidence>
<feature type="transmembrane region" description="Helical" evidence="1">
    <location>
        <begin position="44"/>
        <end position="65"/>
    </location>
</feature>
<feature type="transmembrane region" description="Helical" evidence="1">
    <location>
        <begin position="14"/>
        <end position="32"/>
    </location>
</feature>
<dbReference type="Proteomes" id="UP000008281">
    <property type="component" value="Unassembled WGS sequence"/>
</dbReference>
<dbReference type="OrthoDB" id="5827472at2759"/>
<keyword evidence="1" id="KW-1133">Transmembrane helix</keyword>
<dbReference type="PANTHER" id="PTHR46178:SF3">
    <property type="entry name" value="SEVEN TM RECEPTOR"/>
    <property type="match status" value="1"/>
</dbReference>
<dbReference type="Pfam" id="PF10326">
    <property type="entry name" value="7TM_GPCR_Str"/>
    <property type="match status" value="1"/>
</dbReference>
<dbReference type="EMBL" id="DS268486">
    <property type="protein sequence ID" value="EFP10541.1"/>
    <property type="molecule type" value="Genomic_DNA"/>
</dbReference>
<dbReference type="eggNOG" id="ENOG502T1PX">
    <property type="taxonomic scope" value="Eukaryota"/>
</dbReference>
<feature type="transmembrane region" description="Helical" evidence="1">
    <location>
        <begin position="130"/>
        <end position="150"/>
    </location>
</feature>
<feature type="transmembrane region" description="Helical" evidence="1">
    <location>
        <begin position="281"/>
        <end position="304"/>
    </location>
</feature>
<dbReference type="SUPFAM" id="SSF81321">
    <property type="entry name" value="Family A G protein-coupled receptor-like"/>
    <property type="match status" value="1"/>
</dbReference>
<protein>
    <recommendedName>
        <fullName evidence="4">Seven TM Receptor</fullName>
    </recommendedName>
</protein>
<keyword evidence="3" id="KW-1185">Reference proteome</keyword>
<evidence type="ECO:0000256" key="1">
    <source>
        <dbReference type="SAM" id="Phobius"/>
    </source>
</evidence>
<feature type="transmembrane region" description="Helical" evidence="1">
    <location>
        <begin position="245"/>
        <end position="269"/>
    </location>
</feature>
<dbReference type="HOGENOM" id="CLU_036335_4_2_1"/>
<keyword evidence="1" id="KW-0812">Transmembrane</keyword>
<gene>
    <name evidence="2" type="ORF">CRE_29081</name>
</gene>
<accession>E3MWA7</accession>
<dbReference type="InterPro" id="IPR019428">
    <property type="entry name" value="7TM_GPCR_serpentine_rcpt_Str"/>
</dbReference>
<name>E3MWA7_CAERE</name>
<reference evidence="2" key="1">
    <citation type="submission" date="2007-07" db="EMBL/GenBank/DDBJ databases">
        <title>PCAP assembly of the Caenorhabditis remanei genome.</title>
        <authorList>
            <consortium name="The Caenorhabditis remanei Sequencing Consortium"/>
            <person name="Wilson R.K."/>
        </authorList>
    </citation>
    <scope>NUCLEOTIDE SEQUENCE [LARGE SCALE GENOMIC DNA]</scope>
    <source>
        <strain evidence="2">PB4641</strain>
    </source>
</reference>
<feature type="transmembrane region" description="Helical" evidence="1">
    <location>
        <begin position="197"/>
        <end position="217"/>
    </location>
</feature>